<evidence type="ECO:0000313" key="5">
    <source>
        <dbReference type="Proteomes" id="UP000179279"/>
    </source>
</evidence>
<dbReference type="EMBL" id="MHDA01000037">
    <property type="protein sequence ID" value="OGY31109.1"/>
    <property type="molecule type" value="Genomic_DNA"/>
</dbReference>
<organism evidence="4 5">
    <name type="scientific">Candidatus Woykebacteria bacterium RIFCSPLOWO2_01_FULL_41_12</name>
    <dbReference type="NCBI Taxonomy" id="1802604"/>
    <lineage>
        <taxon>Bacteria</taxon>
        <taxon>Candidatus Woykeibacteriota</taxon>
    </lineage>
</organism>
<dbReference type="Gene3D" id="3.30.70.60">
    <property type="match status" value="1"/>
</dbReference>
<gene>
    <name evidence="4" type="ORF">A3A57_01805</name>
</gene>
<evidence type="ECO:0000256" key="2">
    <source>
        <dbReference type="SAM" id="MobiDB-lite"/>
    </source>
</evidence>
<feature type="coiled-coil region" evidence="1">
    <location>
        <begin position="47"/>
        <end position="91"/>
    </location>
</feature>
<feature type="region of interest" description="Disordered" evidence="2">
    <location>
        <begin position="198"/>
        <end position="234"/>
    </location>
</feature>
<keyword evidence="3" id="KW-1133">Transmembrane helix</keyword>
<sequence length="234" mass="26063">MADYKQVLKQYGQIGENPQARGYFGILATLTLLIVLLLLIFPAIRHVTQINKEITDAREVVAKLETKLEDLEQARINLEEVKADLPLLDEALPVGSDMPKHFVTIDSLSQKHKLKIFSVQFTDVPLSKPSIQESELETRNFVYSVTFEGAFPRFRSFLSDLEHLIRISNVGSINILKEEDTPLRLTVGVSSYFLGTSPVSPEDLGTPAGQADQQTSETQQQTPNEVNPGGLINE</sequence>
<comment type="caution">
    <text evidence="4">The sequence shown here is derived from an EMBL/GenBank/DDBJ whole genome shotgun (WGS) entry which is preliminary data.</text>
</comment>
<dbReference type="GO" id="GO:0043683">
    <property type="term" value="P:type IV pilus assembly"/>
    <property type="evidence" value="ECO:0007669"/>
    <property type="project" value="InterPro"/>
</dbReference>
<evidence type="ECO:0008006" key="6">
    <source>
        <dbReference type="Google" id="ProtNLM"/>
    </source>
</evidence>
<proteinExistence type="predicted"/>
<reference evidence="4 5" key="1">
    <citation type="journal article" date="2016" name="Nat. Commun.">
        <title>Thousands of microbial genomes shed light on interconnected biogeochemical processes in an aquifer system.</title>
        <authorList>
            <person name="Anantharaman K."/>
            <person name="Brown C.T."/>
            <person name="Hug L.A."/>
            <person name="Sharon I."/>
            <person name="Castelle C.J."/>
            <person name="Probst A.J."/>
            <person name="Thomas B.C."/>
            <person name="Singh A."/>
            <person name="Wilkins M.J."/>
            <person name="Karaoz U."/>
            <person name="Brodie E.L."/>
            <person name="Williams K.H."/>
            <person name="Hubbard S.S."/>
            <person name="Banfield J.F."/>
        </authorList>
    </citation>
    <scope>NUCLEOTIDE SEQUENCE [LARGE SCALE GENOMIC DNA]</scope>
</reference>
<dbReference type="AlphaFoldDB" id="A0A1G1WTM4"/>
<dbReference type="InterPro" id="IPR014717">
    <property type="entry name" value="Transl_elong_EF1B/ribsomal_bS6"/>
</dbReference>
<evidence type="ECO:0000256" key="3">
    <source>
        <dbReference type="SAM" id="Phobius"/>
    </source>
</evidence>
<evidence type="ECO:0000313" key="4">
    <source>
        <dbReference type="EMBL" id="OGY31109.1"/>
    </source>
</evidence>
<keyword evidence="3" id="KW-0812">Transmembrane</keyword>
<feature type="transmembrane region" description="Helical" evidence="3">
    <location>
        <begin position="20"/>
        <end position="44"/>
    </location>
</feature>
<dbReference type="GO" id="GO:0043107">
    <property type="term" value="P:type IV pilus-dependent motility"/>
    <property type="evidence" value="ECO:0007669"/>
    <property type="project" value="InterPro"/>
</dbReference>
<protein>
    <recommendedName>
        <fullName evidence="6">Pilus assembly protein PilO</fullName>
    </recommendedName>
</protein>
<accession>A0A1G1WTM4</accession>
<dbReference type="Proteomes" id="UP000179279">
    <property type="component" value="Unassembled WGS sequence"/>
</dbReference>
<dbReference type="Pfam" id="PF04350">
    <property type="entry name" value="PilO"/>
    <property type="match status" value="1"/>
</dbReference>
<dbReference type="InterPro" id="IPR007445">
    <property type="entry name" value="PilO"/>
</dbReference>
<name>A0A1G1WTM4_9BACT</name>
<evidence type="ECO:0000256" key="1">
    <source>
        <dbReference type="SAM" id="Coils"/>
    </source>
</evidence>
<keyword evidence="1" id="KW-0175">Coiled coil</keyword>
<feature type="compositionally biased region" description="Low complexity" evidence="2">
    <location>
        <begin position="210"/>
        <end position="222"/>
    </location>
</feature>
<keyword evidence="3" id="KW-0472">Membrane</keyword>